<sequence>MTTRKTSPLSQSELYEALKKRQGWAYDYLYGELSHSFRYWVERNSGTEMDAEDAFHKGLLNFLLNLETGKYEFRENTKITTVVFDYCKKVWLNELASSRLKKRAIMPDAYDPVNDVDLQKDLERAETIAQVRAALDQLKADCRRLIEMFYCDELSLKEIAKKLGMKESSTKQKRYDCTEKLKQLVLKQAPRN</sequence>
<keyword evidence="3" id="KW-0804">Transcription</keyword>
<dbReference type="Gene3D" id="1.10.10.10">
    <property type="entry name" value="Winged helix-like DNA-binding domain superfamily/Winged helix DNA-binding domain"/>
    <property type="match status" value="1"/>
</dbReference>
<keyword evidence="6" id="KW-1185">Reference proteome</keyword>
<feature type="domain" description="RNA polymerase sigma factor 70 region 4 type 2" evidence="4">
    <location>
        <begin position="130"/>
        <end position="173"/>
    </location>
</feature>
<dbReference type="PANTHER" id="PTHR43133">
    <property type="entry name" value="RNA POLYMERASE ECF-TYPE SIGMA FACTO"/>
    <property type="match status" value="1"/>
</dbReference>
<dbReference type="InterPro" id="IPR014284">
    <property type="entry name" value="RNA_pol_sigma-70_dom"/>
</dbReference>
<dbReference type="InterPro" id="IPR036388">
    <property type="entry name" value="WH-like_DNA-bd_sf"/>
</dbReference>
<dbReference type="Gene3D" id="1.10.1740.10">
    <property type="match status" value="1"/>
</dbReference>
<dbReference type="InterPro" id="IPR039425">
    <property type="entry name" value="RNA_pol_sigma-70-like"/>
</dbReference>
<dbReference type="SUPFAM" id="SSF88659">
    <property type="entry name" value="Sigma3 and sigma4 domains of RNA polymerase sigma factors"/>
    <property type="match status" value="1"/>
</dbReference>
<evidence type="ECO:0000313" key="5">
    <source>
        <dbReference type="EMBL" id="GHB73604.1"/>
    </source>
</evidence>
<dbReference type="EMBL" id="BMXF01000002">
    <property type="protein sequence ID" value="GHB73604.1"/>
    <property type="molecule type" value="Genomic_DNA"/>
</dbReference>
<evidence type="ECO:0000259" key="4">
    <source>
        <dbReference type="Pfam" id="PF08281"/>
    </source>
</evidence>
<dbReference type="GO" id="GO:0006352">
    <property type="term" value="P:DNA-templated transcription initiation"/>
    <property type="evidence" value="ECO:0007669"/>
    <property type="project" value="InterPro"/>
</dbReference>
<keyword evidence="1" id="KW-0805">Transcription regulation</keyword>
<dbReference type="InterPro" id="IPR013249">
    <property type="entry name" value="RNA_pol_sigma70_r4_t2"/>
</dbReference>
<dbReference type="InterPro" id="IPR013324">
    <property type="entry name" value="RNA_pol_sigma_r3/r4-like"/>
</dbReference>
<proteinExistence type="predicted"/>
<dbReference type="Pfam" id="PF08281">
    <property type="entry name" value="Sigma70_r4_2"/>
    <property type="match status" value="1"/>
</dbReference>
<organism evidence="5 6">
    <name type="scientific">Persicitalea jodogahamensis</name>
    <dbReference type="NCBI Taxonomy" id="402147"/>
    <lineage>
        <taxon>Bacteria</taxon>
        <taxon>Pseudomonadati</taxon>
        <taxon>Bacteroidota</taxon>
        <taxon>Cytophagia</taxon>
        <taxon>Cytophagales</taxon>
        <taxon>Spirosomataceae</taxon>
        <taxon>Persicitalea</taxon>
    </lineage>
</organism>
<dbReference type="PANTHER" id="PTHR43133:SF62">
    <property type="entry name" value="RNA POLYMERASE SIGMA FACTOR SIGZ"/>
    <property type="match status" value="1"/>
</dbReference>
<dbReference type="GO" id="GO:0016987">
    <property type="term" value="F:sigma factor activity"/>
    <property type="evidence" value="ECO:0007669"/>
    <property type="project" value="UniProtKB-KW"/>
</dbReference>
<dbReference type="NCBIfam" id="TIGR02937">
    <property type="entry name" value="sigma70-ECF"/>
    <property type="match status" value="1"/>
</dbReference>
<dbReference type="RefSeq" id="WP_189565246.1">
    <property type="nucleotide sequence ID" value="NZ_BMXF01000002.1"/>
</dbReference>
<evidence type="ECO:0000313" key="6">
    <source>
        <dbReference type="Proteomes" id="UP000598271"/>
    </source>
</evidence>
<keyword evidence="2" id="KW-0731">Sigma factor</keyword>
<name>A0A8J3G9L7_9BACT</name>
<gene>
    <name evidence="5" type="ORF">GCM10007390_29680</name>
</gene>
<evidence type="ECO:0000256" key="2">
    <source>
        <dbReference type="ARBA" id="ARBA00023082"/>
    </source>
</evidence>
<dbReference type="Proteomes" id="UP000598271">
    <property type="component" value="Unassembled WGS sequence"/>
</dbReference>
<dbReference type="GO" id="GO:0003677">
    <property type="term" value="F:DNA binding"/>
    <property type="evidence" value="ECO:0007669"/>
    <property type="project" value="InterPro"/>
</dbReference>
<reference evidence="5 6" key="1">
    <citation type="journal article" date="2014" name="Int. J. Syst. Evol. Microbiol.">
        <title>Complete genome sequence of Corynebacterium casei LMG S-19264T (=DSM 44701T), isolated from a smear-ripened cheese.</title>
        <authorList>
            <consortium name="US DOE Joint Genome Institute (JGI-PGF)"/>
            <person name="Walter F."/>
            <person name="Albersmeier A."/>
            <person name="Kalinowski J."/>
            <person name="Ruckert C."/>
        </authorList>
    </citation>
    <scope>NUCLEOTIDE SEQUENCE [LARGE SCALE GENOMIC DNA]</scope>
    <source>
        <strain evidence="5 6">KCTC 12866</strain>
    </source>
</reference>
<evidence type="ECO:0000256" key="3">
    <source>
        <dbReference type="ARBA" id="ARBA00023163"/>
    </source>
</evidence>
<accession>A0A8J3G9L7</accession>
<protein>
    <recommendedName>
        <fullName evidence="4">RNA polymerase sigma factor 70 region 4 type 2 domain-containing protein</fullName>
    </recommendedName>
</protein>
<evidence type="ECO:0000256" key="1">
    <source>
        <dbReference type="ARBA" id="ARBA00023015"/>
    </source>
</evidence>
<dbReference type="AlphaFoldDB" id="A0A8J3G9L7"/>
<comment type="caution">
    <text evidence="5">The sequence shown here is derived from an EMBL/GenBank/DDBJ whole genome shotgun (WGS) entry which is preliminary data.</text>
</comment>